<feature type="transmembrane region" description="Helical" evidence="7">
    <location>
        <begin position="91"/>
        <end position="113"/>
    </location>
</feature>
<keyword evidence="6 7" id="KW-0472">Membrane</keyword>
<evidence type="ECO:0000313" key="10">
    <source>
        <dbReference type="EMBL" id="PRY58292.1"/>
    </source>
</evidence>
<organism evidence="10 11">
    <name type="scientific">Glycomyces artemisiae</name>
    <dbReference type="NCBI Taxonomy" id="1076443"/>
    <lineage>
        <taxon>Bacteria</taxon>
        <taxon>Bacillati</taxon>
        <taxon>Actinomycetota</taxon>
        <taxon>Actinomycetes</taxon>
        <taxon>Glycomycetales</taxon>
        <taxon>Glycomycetaceae</taxon>
        <taxon>Glycomyces</taxon>
    </lineage>
</organism>
<evidence type="ECO:0000256" key="1">
    <source>
        <dbReference type="ARBA" id="ARBA00004651"/>
    </source>
</evidence>
<comment type="subcellular location">
    <subcellularLocation>
        <location evidence="1 7">Cell membrane</location>
        <topology evidence="1 7">Multi-pass membrane protein</topology>
    </subcellularLocation>
</comment>
<evidence type="ECO:0000256" key="3">
    <source>
        <dbReference type="ARBA" id="ARBA00022475"/>
    </source>
</evidence>
<feature type="transmembrane region" description="Helical" evidence="7">
    <location>
        <begin position="173"/>
        <end position="198"/>
    </location>
</feature>
<dbReference type="Gene3D" id="1.10.3720.10">
    <property type="entry name" value="MetI-like"/>
    <property type="match status" value="1"/>
</dbReference>
<evidence type="ECO:0000259" key="9">
    <source>
        <dbReference type="PROSITE" id="PS50928"/>
    </source>
</evidence>
<reference evidence="10 11" key="1">
    <citation type="submission" date="2018-03" db="EMBL/GenBank/DDBJ databases">
        <title>Genomic Encyclopedia of Type Strains, Phase III (KMG-III): the genomes of soil and plant-associated and newly described type strains.</title>
        <authorList>
            <person name="Whitman W."/>
        </authorList>
    </citation>
    <scope>NUCLEOTIDE SEQUENCE [LARGE SCALE GENOMIC DNA]</scope>
    <source>
        <strain evidence="10 11">CGMCC 4.7067</strain>
    </source>
</reference>
<dbReference type="PROSITE" id="PS50928">
    <property type="entry name" value="ABC_TM1"/>
    <property type="match status" value="1"/>
</dbReference>
<sequence length="309" mass="33720">MTATAIDTEAPAGPLARPGKGRRPKYRLAPIGLAGLSIVLFAVFFVWPGSLGLIYSFTDYTGIGDYDFIGLANYEKLFGDPTFYQALTRSLLFAVLSVPLMYVMSLTVASLLVSDYAKGRAAAKVVFFFPWLISPIVAGVIWRWMFGESFGFVNYVVSELGGNPLAWQTDPDLALMVVVMAATWGGTAFNMLIFIAALKNVPRAYYEAAEIDGANAWQRFRHITLPSIAPTSFLVVLLSSLGAMKEFAMVQALNGGGPGTSNVFLIQYIYETGFKRADIGYASAVSMILLLILLSIALLQMWVNRRRGA</sequence>
<dbReference type="CDD" id="cd06261">
    <property type="entry name" value="TM_PBP2"/>
    <property type="match status" value="1"/>
</dbReference>
<dbReference type="InterPro" id="IPR035906">
    <property type="entry name" value="MetI-like_sf"/>
</dbReference>
<evidence type="ECO:0000256" key="5">
    <source>
        <dbReference type="ARBA" id="ARBA00022989"/>
    </source>
</evidence>
<dbReference type="GO" id="GO:0005886">
    <property type="term" value="C:plasma membrane"/>
    <property type="evidence" value="ECO:0007669"/>
    <property type="project" value="UniProtKB-SubCell"/>
</dbReference>
<evidence type="ECO:0000256" key="2">
    <source>
        <dbReference type="ARBA" id="ARBA00022448"/>
    </source>
</evidence>
<evidence type="ECO:0000256" key="6">
    <source>
        <dbReference type="ARBA" id="ARBA00023136"/>
    </source>
</evidence>
<feature type="transmembrane region" description="Helical" evidence="7">
    <location>
        <begin position="279"/>
        <end position="303"/>
    </location>
</feature>
<comment type="caution">
    <text evidence="10">The sequence shown here is derived from an EMBL/GenBank/DDBJ whole genome shotgun (WGS) entry which is preliminary data.</text>
</comment>
<keyword evidence="2 7" id="KW-0813">Transport</keyword>
<feature type="region of interest" description="Disordered" evidence="8">
    <location>
        <begin position="1"/>
        <end position="21"/>
    </location>
</feature>
<dbReference type="InterPro" id="IPR000515">
    <property type="entry name" value="MetI-like"/>
</dbReference>
<accession>A0A2T0UK43</accession>
<feature type="transmembrane region" description="Helical" evidence="7">
    <location>
        <begin position="28"/>
        <end position="47"/>
    </location>
</feature>
<name>A0A2T0UK43_9ACTN</name>
<dbReference type="AlphaFoldDB" id="A0A2T0UK43"/>
<evidence type="ECO:0000313" key="11">
    <source>
        <dbReference type="Proteomes" id="UP000238176"/>
    </source>
</evidence>
<dbReference type="PANTHER" id="PTHR30193">
    <property type="entry name" value="ABC TRANSPORTER PERMEASE PROTEIN"/>
    <property type="match status" value="1"/>
</dbReference>
<gene>
    <name evidence="10" type="ORF">B0I28_1055</name>
</gene>
<keyword evidence="5 7" id="KW-1133">Transmembrane helix</keyword>
<keyword evidence="4 7" id="KW-0812">Transmembrane</keyword>
<proteinExistence type="inferred from homology"/>
<evidence type="ECO:0000256" key="7">
    <source>
        <dbReference type="RuleBase" id="RU363032"/>
    </source>
</evidence>
<protein>
    <submittedName>
        <fullName evidence="10">Carbohydrate ABC transporter membrane protein 1 (CUT1 family)</fullName>
    </submittedName>
</protein>
<evidence type="ECO:0000256" key="8">
    <source>
        <dbReference type="SAM" id="MobiDB-lite"/>
    </source>
</evidence>
<dbReference type="PANTHER" id="PTHR30193:SF37">
    <property type="entry name" value="INNER MEMBRANE ABC TRANSPORTER PERMEASE PROTEIN YCJO"/>
    <property type="match status" value="1"/>
</dbReference>
<dbReference type="Pfam" id="PF00528">
    <property type="entry name" value="BPD_transp_1"/>
    <property type="match status" value="1"/>
</dbReference>
<dbReference type="Proteomes" id="UP000238176">
    <property type="component" value="Unassembled WGS sequence"/>
</dbReference>
<keyword evidence="11" id="KW-1185">Reference proteome</keyword>
<feature type="transmembrane region" description="Helical" evidence="7">
    <location>
        <begin position="125"/>
        <end position="145"/>
    </location>
</feature>
<dbReference type="SUPFAM" id="SSF161098">
    <property type="entry name" value="MetI-like"/>
    <property type="match status" value="1"/>
</dbReference>
<dbReference type="EMBL" id="PVTJ01000005">
    <property type="protein sequence ID" value="PRY58292.1"/>
    <property type="molecule type" value="Genomic_DNA"/>
</dbReference>
<evidence type="ECO:0000256" key="4">
    <source>
        <dbReference type="ARBA" id="ARBA00022692"/>
    </source>
</evidence>
<feature type="transmembrane region" description="Helical" evidence="7">
    <location>
        <begin position="223"/>
        <end position="244"/>
    </location>
</feature>
<comment type="similarity">
    <text evidence="7">Belongs to the binding-protein-dependent transport system permease family.</text>
</comment>
<dbReference type="InterPro" id="IPR051393">
    <property type="entry name" value="ABC_transporter_permease"/>
</dbReference>
<feature type="domain" description="ABC transmembrane type-1" evidence="9">
    <location>
        <begin position="87"/>
        <end position="300"/>
    </location>
</feature>
<keyword evidence="3" id="KW-1003">Cell membrane</keyword>
<dbReference type="GO" id="GO:0055085">
    <property type="term" value="P:transmembrane transport"/>
    <property type="evidence" value="ECO:0007669"/>
    <property type="project" value="InterPro"/>
</dbReference>